<name>A0A9P8KWE5_9PEZI</name>
<dbReference type="EMBL" id="JAGHQM010004594">
    <property type="protein sequence ID" value="KAH0533936.1"/>
    <property type="molecule type" value="Genomic_DNA"/>
</dbReference>
<reference evidence="1" key="1">
    <citation type="submission" date="2021-03" db="EMBL/GenBank/DDBJ databases">
        <title>Comparative genomics and phylogenomic investigation of the class Geoglossomycetes provide insights into ecological specialization and systematics.</title>
        <authorList>
            <person name="Melie T."/>
            <person name="Pirro S."/>
            <person name="Miller A.N."/>
            <person name="Quandt A."/>
        </authorList>
    </citation>
    <scope>NUCLEOTIDE SEQUENCE</scope>
    <source>
        <strain evidence="1">CAQ_001_2017</strain>
    </source>
</reference>
<protein>
    <submittedName>
        <fullName evidence="1">Uncharacterized protein</fullName>
    </submittedName>
</protein>
<dbReference type="AlphaFoldDB" id="A0A9P8KWE5"/>
<dbReference type="Proteomes" id="UP000750711">
    <property type="component" value="Unassembled WGS sequence"/>
</dbReference>
<proteinExistence type="predicted"/>
<comment type="caution">
    <text evidence="1">The sequence shown here is derived from an EMBL/GenBank/DDBJ whole genome shotgun (WGS) entry which is preliminary data.</text>
</comment>
<sequence>MTRDAVEIVALEAGDAGGEAGDVTEGDELLLVELHVVVVVAEVIAAVAEEVEVVAELLGLEELNVALVDLEGRVDALVFAVEQDGGVHGVAGGRAGGGGGGR</sequence>
<evidence type="ECO:0000313" key="2">
    <source>
        <dbReference type="Proteomes" id="UP000750711"/>
    </source>
</evidence>
<accession>A0A9P8KWE5</accession>
<organism evidence="1 2">
    <name type="scientific">Trichoglossum hirsutum</name>
    <dbReference type="NCBI Taxonomy" id="265104"/>
    <lineage>
        <taxon>Eukaryota</taxon>
        <taxon>Fungi</taxon>
        <taxon>Dikarya</taxon>
        <taxon>Ascomycota</taxon>
        <taxon>Pezizomycotina</taxon>
        <taxon>Geoglossomycetes</taxon>
        <taxon>Geoglossales</taxon>
        <taxon>Geoglossaceae</taxon>
        <taxon>Trichoglossum</taxon>
    </lineage>
</organism>
<evidence type="ECO:0000313" key="1">
    <source>
        <dbReference type="EMBL" id="KAH0533936.1"/>
    </source>
</evidence>
<keyword evidence="2" id="KW-1185">Reference proteome</keyword>
<gene>
    <name evidence="1" type="ORF">GP486_008949</name>
</gene>